<evidence type="ECO:0008006" key="3">
    <source>
        <dbReference type="Google" id="ProtNLM"/>
    </source>
</evidence>
<dbReference type="OrthoDB" id="544490at2759"/>
<dbReference type="Proteomes" id="UP001165080">
    <property type="component" value="Unassembled WGS sequence"/>
</dbReference>
<name>A0A9W6BJG4_9CHLO</name>
<dbReference type="SUPFAM" id="SSF56436">
    <property type="entry name" value="C-type lectin-like"/>
    <property type="match status" value="1"/>
</dbReference>
<accession>A0A9W6BJG4</accession>
<evidence type="ECO:0000313" key="1">
    <source>
        <dbReference type="EMBL" id="GLC53259.1"/>
    </source>
</evidence>
<sequence>MSRPLTFRTVRAAKPFIAYKYQNKYYIISTAKYTYDDAYDFCEAKDYKLIPYNNWDLLVPTTKLCYDTGKGCWVKGEQGNFCAYIDPAGNRGPFARSCDEKHFVVCYGNKKPYYR</sequence>
<dbReference type="InterPro" id="IPR016187">
    <property type="entry name" value="CTDL_fold"/>
</dbReference>
<comment type="caution">
    <text evidence="1">The sequence shown here is derived from an EMBL/GenBank/DDBJ whole genome shotgun (WGS) entry which is preliminary data.</text>
</comment>
<reference evidence="1 2" key="1">
    <citation type="journal article" date="2023" name="Commun. Biol.">
        <title>Reorganization of the ancestral sex-determining regions during the evolution of trioecy in Pleodorina starrii.</title>
        <authorList>
            <person name="Takahashi K."/>
            <person name="Suzuki S."/>
            <person name="Kawai-Toyooka H."/>
            <person name="Yamamoto K."/>
            <person name="Hamaji T."/>
            <person name="Ootsuki R."/>
            <person name="Yamaguchi H."/>
            <person name="Kawachi M."/>
            <person name="Higashiyama T."/>
            <person name="Nozaki H."/>
        </authorList>
    </citation>
    <scope>NUCLEOTIDE SEQUENCE [LARGE SCALE GENOMIC DNA]</scope>
    <source>
        <strain evidence="1 2">NIES-4479</strain>
    </source>
</reference>
<dbReference type="AlphaFoldDB" id="A0A9W6BJG4"/>
<dbReference type="EMBL" id="BRXU01000007">
    <property type="protein sequence ID" value="GLC53259.1"/>
    <property type="molecule type" value="Genomic_DNA"/>
</dbReference>
<organism evidence="1 2">
    <name type="scientific">Pleodorina starrii</name>
    <dbReference type="NCBI Taxonomy" id="330485"/>
    <lineage>
        <taxon>Eukaryota</taxon>
        <taxon>Viridiplantae</taxon>
        <taxon>Chlorophyta</taxon>
        <taxon>core chlorophytes</taxon>
        <taxon>Chlorophyceae</taxon>
        <taxon>CS clade</taxon>
        <taxon>Chlamydomonadales</taxon>
        <taxon>Volvocaceae</taxon>
        <taxon>Pleodorina</taxon>
    </lineage>
</organism>
<keyword evidence="2" id="KW-1185">Reference proteome</keyword>
<proteinExistence type="predicted"/>
<gene>
    <name evidence="1" type="primary">PLEST008721</name>
    <name evidence="1" type="ORF">PLESTB_000725500</name>
</gene>
<protein>
    <recommendedName>
        <fullName evidence="3">C-type lectin domain-containing protein</fullName>
    </recommendedName>
</protein>
<evidence type="ECO:0000313" key="2">
    <source>
        <dbReference type="Proteomes" id="UP001165080"/>
    </source>
</evidence>